<sequence length="102" mass="11953">MFLKNRKILSDDIITYEIKRRLPDGQVFHQQVTFSIGEMAYRKFVARRLRQLRNDYQTQALITKTTLPVAAHFNRLVFFLTGVVLLANLRHEVQFALVASMN</sequence>
<accession>A0A5E4YPJ8</accession>
<dbReference type="AlphaFoldDB" id="A0A5E4YPJ8"/>
<protein>
    <submittedName>
        <fullName evidence="1">Uncharacterized protein</fullName>
    </submittedName>
</protein>
<reference evidence="1 2" key="1">
    <citation type="submission" date="2019-08" db="EMBL/GenBank/DDBJ databases">
        <authorList>
            <person name="Peeters C."/>
        </authorList>
    </citation>
    <scope>NUCLEOTIDE SEQUENCE [LARGE SCALE GENOMIC DNA]</scope>
    <source>
        <strain evidence="1 2">LMG 30175</strain>
    </source>
</reference>
<dbReference type="EMBL" id="CABPRZ010000025">
    <property type="protein sequence ID" value="VVE49863.1"/>
    <property type="molecule type" value="Genomic_DNA"/>
</dbReference>
<name>A0A5E4YPJ8_9BURK</name>
<gene>
    <name evidence="1" type="ORF">PTE30175_04523</name>
</gene>
<keyword evidence="2" id="KW-1185">Reference proteome</keyword>
<dbReference type="Proteomes" id="UP000414233">
    <property type="component" value="Unassembled WGS sequence"/>
</dbReference>
<proteinExistence type="predicted"/>
<organism evidence="1 2">
    <name type="scientific">Pandoraea terrae</name>
    <dbReference type="NCBI Taxonomy" id="1537710"/>
    <lineage>
        <taxon>Bacteria</taxon>
        <taxon>Pseudomonadati</taxon>
        <taxon>Pseudomonadota</taxon>
        <taxon>Betaproteobacteria</taxon>
        <taxon>Burkholderiales</taxon>
        <taxon>Burkholderiaceae</taxon>
        <taxon>Pandoraea</taxon>
    </lineage>
</organism>
<dbReference type="RefSeq" id="WP_191629184.1">
    <property type="nucleotide sequence ID" value="NZ_CABPRZ010000025.1"/>
</dbReference>
<evidence type="ECO:0000313" key="2">
    <source>
        <dbReference type="Proteomes" id="UP000414233"/>
    </source>
</evidence>
<evidence type="ECO:0000313" key="1">
    <source>
        <dbReference type="EMBL" id="VVE49863.1"/>
    </source>
</evidence>